<feature type="transmembrane region" description="Helical" evidence="1">
    <location>
        <begin position="31"/>
        <end position="52"/>
    </location>
</feature>
<keyword evidence="3" id="KW-1185">Reference proteome</keyword>
<dbReference type="EMBL" id="CP043316">
    <property type="protein sequence ID" value="QEK38395.1"/>
    <property type="molecule type" value="Genomic_DNA"/>
</dbReference>
<gene>
    <name evidence="2" type="ORF">FZC34_00470</name>
</gene>
<evidence type="ECO:0000313" key="2">
    <source>
        <dbReference type="EMBL" id="QEK38395.1"/>
    </source>
</evidence>
<dbReference type="AlphaFoldDB" id="A0A5C0UE83"/>
<dbReference type="RefSeq" id="WP_148971511.1">
    <property type="nucleotide sequence ID" value="NZ_CP043316.1"/>
</dbReference>
<keyword evidence="1" id="KW-0812">Transmembrane</keyword>
<dbReference type="Proteomes" id="UP000325004">
    <property type="component" value="Chromosome"/>
</dbReference>
<proteinExistence type="predicted"/>
<evidence type="ECO:0000313" key="3">
    <source>
        <dbReference type="Proteomes" id="UP000325004"/>
    </source>
</evidence>
<evidence type="ECO:0000256" key="1">
    <source>
        <dbReference type="SAM" id="Phobius"/>
    </source>
</evidence>
<reference evidence="2 3" key="1">
    <citation type="submission" date="2019-08" db="EMBL/GenBank/DDBJ databases">
        <title>Highly reduced genomes of protist endosymbionts show evolutionary convergence.</title>
        <authorList>
            <person name="George E."/>
            <person name="Husnik F."/>
            <person name="Tashyreva D."/>
            <person name="Prokopchuk G."/>
            <person name="Horak A."/>
            <person name="Kwong W.K."/>
            <person name="Lukes J."/>
            <person name="Keeling P.J."/>
        </authorList>
    </citation>
    <scope>NUCLEOTIDE SEQUENCE [LARGE SCALE GENOMIC DNA]</scope>
    <source>
        <strain evidence="2">1604LC</strain>
    </source>
</reference>
<keyword evidence="1" id="KW-1133">Transmembrane helix</keyword>
<dbReference type="KEGG" id="cpri:FZC34_00470"/>
<keyword evidence="1" id="KW-0472">Membrane</keyword>
<organism evidence="2 3">
    <name type="scientific">Candidatus Cytomitobacter primus</name>
    <dbReference type="NCBI Taxonomy" id="2066024"/>
    <lineage>
        <taxon>Bacteria</taxon>
        <taxon>Pseudomonadati</taxon>
        <taxon>Pseudomonadota</taxon>
        <taxon>Alphaproteobacteria</taxon>
        <taxon>Holosporales</taxon>
        <taxon>Holosporaceae</taxon>
        <taxon>Candidatus Cytomitobacter</taxon>
    </lineage>
</organism>
<protein>
    <submittedName>
        <fullName evidence="2">Uncharacterized protein</fullName>
    </submittedName>
</protein>
<dbReference type="OrthoDB" id="9800498at2"/>
<accession>A0A5C0UE83</accession>
<name>A0A5C0UE83_9PROT</name>
<sequence>MNKHVMSIIKIINNKIHILVKRTTYKLYKRIICICDISYTIIISIINSYIAFVKSIILNRNNEQVLSHFDLSGLSQTNKSLLSIWITLTPGTIAFVENEQDTHKLIKNECAQELIEMNEKHIVIVHSMCGNVTHDINQMICKIQKWSKIF</sequence>